<organism evidence="4 5">
    <name type="scientific">Actimicrobium antarcticum</name>
    <dbReference type="NCBI Taxonomy" id="1051899"/>
    <lineage>
        <taxon>Bacteria</taxon>
        <taxon>Pseudomonadati</taxon>
        <taxon>Pseudomonadota</taxon>
        <taxon>Betaproteobacteria</taxon>
        <taxon>Burkholderiales</taxon>
        <taxon>Oxalobacteraceae</taxon>
        <taxon>Actimicrobium</taxon>
    </lineage>
</organism>
<feature type="domain" description="PilY1 beta-propeller" evidence="3">
    <location>
        <begin position="778"/>
        <end position="1110"/>
    </location>
</feature>
<accession>A0ABP7TU54</accession>
<evidence type="ECO:0000259" key="3">
    <source>
        <dbReference type="Pfam" id="PF05567"/>
    </source>
</evidence>
<dbReference type="EMBL" id="BAAAZE010000013">
    <property type="protein sequence ID" value="GAA4031312.1"/>
    <property type="molecule type" value="Genomic_DNA"/>
</dbReference>
<evidence type="ECO:0000313" key="5">
    <source>
        <dbReference type="Proteomes" id="UP001501353"/>
    </source>
</evidence>
<sequence length="1282" mass="135981">MTIRLEMQAAARLLQRSCCLAVLALVPLFGFAQSVVNLADQPLATTGVVPGNLLLALSVEFPTAISSSYKFSSTPYAAASTYLGYFDANKCYSYLYNSTTPDSSYFEPSVLSSTHICVSSSSKSLWSGNWLNWASMQTVDSFRAALTGGYRDVDTANLTILEKAWGSTQGSESANAPVKRVPTSNSDTVAVAGATPFNFASVNSRIWGLGNKLWISGSAFPSNGVPVVYAGQNSYLGKKDALLADSTVIYQIVMRVQVCKPSPGIENNCRQYGSNYKPEGLLQQYATKIRYGAFGYLNDGNINRDGGVLRAPMKFVGPMKPVPGQPTSANSAAEWSSVDGTFLVNPDASDATASGVTNSGVLNYLNKFGQDAGSYKTYDPISEMYYAAIRYFKNQGNVASYSALSGNAGTNATWKDGFPVVTNWVDPILYSCQKNFVLGIGDTNTHRDANLPGSTIRTNEPAMPSEVSADASINVKTATDMVGKLEGLANLGSYVLPRGTQPTDFMAGIAYDAHTSDIRPGDFKNADGSKTGIQTVSTFWLDVLESGYAAKNQFYLATKYGGFKVPTGFVPYATTNTTNVLTVGATTTPLTDAMWHNNADTYGADKRPDNYYDASAADKMVAGLQTAFASIASQLQEATTAFSSTSARVNTAGNASYQSKYDAASWSGDVIGNSAVFDALGNPTYTVEWNAKNVLDAQASRKIVTCCTITGAGLPFQDINLALSSILNLRTNYATFANVAGVPTASQSAVNYLAYLRGNRTRELAQTNGVYRNRTTVLGDIVNSKLTAVGPPEAILTESTNPGFGAFRTAYANRKTVVYVGANDGMMHAFDGTRSQSGGGGTELFAYVPSFAYGTLTSGPVSGLASLGTPNFVHHNLVDQTPAVFDMDLARTGGTKSAAPNWRSVLIGGLGKGGKGYYAIDVTDPSAWTSEGELAKKVLWEFTDSDMGYSYGDANVFKTQKYGWVVVLTSGYNNADGVGYFFIINPANGALLEKISTGFGSSSAQAGLTYASGYTPDFSDGTASAVYAGDLNGNVWRLDLSGTTGSYSAPQRIAVLRDPSGQVQPVTTRPLIELQPDSKKRYVLVGTGRLLDNSDIANSQIQSFYAIADGGIDNFYTSSTLPTGKSFPIGRADLNANTSLLTGIGSAPANPLGWYFDLSQNANRVAERINVNPTVNYGVVAFAANLPNGDACNPSGTNRIFAVNFGTGQSILTTTDATGVSTQIAFSSKLGGVVTDLSFANLNGKIKLFGGNNQLQVSNIEGPDRVSSVIKKLNWRELPTAN</sequence>
<name>A0ABP7TU54_9BURK</name>
<comment type="caution">
    <text evidence="4">The sequence shown here is derived from an EMBL/GenBank/DDBJ whole genome shotgun (WGS) entry which is preliminary data.</text>
</comment>
<dbReference type="InterPro" id="IPR008707">
    <property type="entry name" value="B-propeller_PilY1"/>
</dbReference>
<reference evidence="5" key="1">
    <citation type="journal article" date="2019" name="Int. J. Syst. Evol. Microbiol.">
        <title>The Global Catalogue of Microorganisms (GCM) 10K type strain sequencing project: providing services to taxonomists for standard genome sequencing and annotation.</title>
        <authorList>
            <consortium name="The Broad Institute Genomics Platform"/>
            <consortium name="The Broad Institute Genome Sequencing Center for Infectious Disease"/>
            <person name="Wu L."/>
            <person name="Ma J."/>
        </authorList>
    </citation>
    <scope>NUCLEOTIDE SEQUENCE [LARGE SCALE GENOMIC DNA]</scope>
    <source>
        <strain evidence="5">JCM 16673</strain>
    </source>
</reference>
<dbReference type="Pfam" id="PF05567">
    <property type="entry name" value="T4P_PilY1"/>
    <property type="match status" value="1"/>
</dbReference>
<protein>
    <recommendedName>
        <fullName evidence="3">PilY1 beta-propeller domain-containing protein</fullName>
    </recommendedName>
</protein>
<evidence type="ECO:0000313" key="4">
    <source>
        <dbReference type="EMBL" id="GAA4031312.1"/>
    </source>
</evidence>
<keyword evidence="1" id="KW-0479">Metal-binding</keyword>
<dbReference type="RefSeq" id="WP_344764833.1">
    <property type="nucleotide sequence ID" value="NZ_BAAAZE010000013.1"/>
</dbReference>
<proteinExistence type="predicted"/>
<keyword evidence="2" id="KW-0106">Calcium</keyword>
<dbReference type="Proteomes" id="UP001501353">
    <property type="component" value="Unassembled WGS sequence"/>
</dbReference>
<evidence type="ECO:0000256" key="2">
    <source>
        <dbReference type="ARBA" id="ARBA00022837"/>
    </source>
</evidence>
<gene>
    <name evidence="4" type="ORF">GCM10022212_32340</name>
</gene>
<evidence type="ECO:0000256" key="1">
    <source>
        <dbReference type="ARBA" id="ARBA00022723"/>
    </source>
</evidence>
<keyword evidence="5" id="KW-1185">Reference proteome</keyword>